<dbReference type="EMBL" id="JAQMTU010000052">
    <property type="protein sequence ID" value="MDB9486753.1"/>
    <property type="molecule type" value="Genomic_DNA"/>
</dbReference>
<comment type="caution">
    <text evidence="1">The sequence shown here is derived from an EMBL/GenBank/DDBJ whole genome shotgun (WGS) entry which is preliminary data.</text>
</comment>
<keyword evidence="2" id="KW-1185">Reference proteome</keyword>
<evidence type="ECO:0000313" key="2">
    <source>
        <dbReference type="Proteomes" id="UP001212123"/>
    </source>
</evidence>
<dbReference type="RefSeq" id="WP_271805346.1">
    <property type="nucleotide sequence ID" value="NZ_JAQMTU010000052.1"/>
</dbReference>
<gene>
    <name evidence="1" type="ORF">PN492_09360</name>
</gene>
<dbReference type="Proteomes" id="UP001212123">
    <property type="component" value="Unassembled WGS sequence"/>
</dbReference>
<sequence length="175" mass="20107">MGIPHLIKQFTLVEREPGLVDFQLNLCMYASHGKAVLKGIYLVNDKHKFHLQYNEPICLHNEPDNNTPSNKAEIKLAMPMIEFEFTKLVEDRFKELLCKKLEQSQVAIHEVEVPENSGKCLTMAGRLKGKLNVINFSNIPLENWSVLVEYGGYKWTRTAKKELKSSIIDNSKTIY</sequence>
<name>A0ABT5A486_9CYAN</name>
<evidence type="ECO:0000313" key="1">
    <source>
        <dbReference type="EMBL" id="MDB9486753.1"/>
    </source>
</evidence>
<organism evidence="1 2">
    <name type="scientific">Dolichospermum circinale CS-537/01</name>
    <dbReference type="NCBI Taxonomy" id="3021739"/>
    <lineage>
        <taxon>Bacteria</taxon>
        <taxon>Bacillati</taxon>
        <taxon>Cyanobacteriota</taxon>
        <taxon>Cyanophyceae</taxon>
        <taxon>Nostocales</taxon>
        <taxon>Aphanizomenonaceae</taxon>
        <taxon>Dolichospermum</taxon>
        <taxon>Dolichospermum circinale</taxon>
    </lineage>
</organism>
<accession>A0ABT5A486</accession>
<proteinExistence type="predicted"/>
<protein>
    <submittedName>
        <fullName evidence="1">Uncharacterized protein</fullName>
    </submittedName>
</protein>
<reference evidence="1 2" key="1">
    <citation type="submission" date="2023-01" db="EMBL/GenBank/DDBJ databases">
        <title>Genomes from the Australian National Cyanobacteria Reference Collection.</title>
        <authorList>
            <person name="Willis A."/>
            <person name="Lee E.M.F."/>
        </authorList>
    </citation>
    <scope>NUCLEOTIDE SEQUENCE [LARGE SCALE GENOMIC DNA]</scope>
    <source>
        <strain evidence="1 2">CS-537/01</strain>
    </source>
</reference>